<name>A0ABY5YDZ2_9FLAO</name>
<dbReference type="Gene3D" id="1.10.150.280">
    <property type="entry name" value="AF1531-like domain"/>
    <property type="match status" value="2"/>
</dbReference>
<reference evidence="1" key="1">
    <citation type="submission" date="2022-09" db="EMBL/GenBank/DDBJ databases">
        <title>Maribacter litopenaei sp. nov., isolated from the intestinal tract of the Pacific White Shrimp, Litopenaeus vannamei.</title>
        <authorList>
            <person name="Kim S.Y."/>
            <person name="Hwang C.Y."/>
        </authorList>
    </citation>
    <scope>NUCLEOTIDE SEQUENCE</scope>
    <source>
        <strain evidence="1">HL-LV01</strain>
    </source>
</reference>
<dbReference type="SUPFAM" id="SSF47781">
    <property type="entry name" value="RuvA domain 2-like"/>
    <property type="match status" value="2"/>
</dbReference>
<dbReference type="EMBL" id="CP104205">
    <property type="protein sequence ID" value="UWX56610.1"/>
    <property type="molecule type" value="Genomic_DNA"/>
</dbReference>
<protein>
    <submittedName>
        <fullName evidence="1">Helix-hairpin-helix domain-containing protein</fullName>
    </submittedName>
</protein>
<dbReference type="PANTHER" id="PTHR21180:SF32">
    <property type="entry name" value="ENDONUCLEASE_EXONUCLEASE_PHOSPHATASE FAMILY DOMAIN-CONTAINING PROTEIN 1"/>
    <property type="match status" value="1"/>
</dbReference>
<sequence>MSVEEIDRLHKYRDDDQFVNTKEEFQKVTGVSDSILNLISPYFKFPEWVNNQRNNLKDVTKQEKENKPSSVVVKDLNQVTLEELKSINGIGDILSERILKFRDRLGGFIVDEQLYDVYALKPEVAERILKKYRVLKVPEIQKIDINTATAWELSKIVYISRGVAEGIVRYRNEKGEILSFGELIQIENFPADRIDRIPLYLSLKK</sequence>
<accession>A0ABY5YDZ2</accession>
<gene>
    <name evidence="1" type="ORF">NYZ99_13650</name>
</gene>
<dbReference type="InterPro" id="IPR051675">
    <property type="entry name" value="Endo/Exo/Phosphatase_dom_1"/>
</dbReference>
<dbReference type="Proteomes" id="UP001059209">
    <property type="component" value="Chromosome"/>
</dbReference>
<evidence type="ECO:0000313" key="1">
    <source>
        <dbReference type="EMBL" id="UWX56610.1"/>
    </source>
</evidence>
<organism evidence="1 2">
    <name type="scientific">Maribacter litopenaei</name>
    <dbReference type="NCBI Taxonomy" id="2976127"/>
    <lineage>
        <taxon>Bacteria</taxon>
        <taxon>Pseudomonadati</taxon>
        <taxon>Bacteroidota</taxon>
        <taxon>Flavobacteriia</taxon>
        <taxon>Flavobacteriales</taxon>
        <taxon>Flavobacteriaceae</taxon>
        <taxon>Maribacter</taxon>
    </lineage>
</organism>
<dbReference type="Pfam" id="PF12836">
    <property type="entry name" value="HHH_3"/>
    <property type="match status" value="2"/>
</dbReference>
<dbReference type="PANTHER" id="PTHR21180">
    <property type="entry name" value="ENDONUCLEASE/EXONUCLEASE/PHOSPHATASE FAMILY DOMAIN-CONTAINING PROTEIN 1"/>
    <property type="match status" value="1"/>
</dbReference>
<dbReference type="InterPro" id="IPR010994">
    <property type="entry name" value="RuvA_2-like"/>
</dbReference>
<evidence type="ECO:0000313" key="2">
    <source>
        <dbReference type="Proteomes" id="UP001059209"/>
    </source>
</evidence>
<keyword evidence="2" id="KW-1185">Reference proteome</keyword>
<proteinExistence type="predicted"/>